<dbReference type="EMBL" id="CP001785">
    <property type="protein sequence ID" value="ACX52900.1"/>
    <property type="molecule type" value="Genomic_DNA"/>
</dbReference>
<organism evidence="2 3">
    <name type="scientific">Ammonifex degensii (strain DSM 10501 / KC4)</name>
    <dbReference type="NCBI Taxonomy" id="429009"/>
    <lineage>
        <taxon>Bacteria</taxon>
        <taxon>Bacillati</taxon>
        <taxon>Bacillota</taxon>
        <taxon>Clostridia</taxon>
        <taxon>Thermoanaerobacterales</taxon>
        <taxon>Thermoanaerobacteraceae</taxon>
        <taxon>Ammonifex</taxon>
    </lineage>
</organism>
<dbReference type="PANTHER" id="PTHR35801:SF1">
    <property type="entry name" value="PHOSPHOSERINE PHOSPHATASE RSBX"/>
    <property type="match status" value="1"/>
</dbReference>
<dbReference type="HOGENOM" id="CLU_112038_0_0_9"/>
<protein>
    <submittedName>
        <fullName evidence="2">Protein serine/threonine phosphatase</fullName>
    </submittedName>
</protein>
<accession>C9R9C1</accession>
<feature type="domain" description="PPM-type phosphatase" evidence="1">
    <location>
        <begin position="12"/>
        <end position="201"/>
    </location>
</feature>
<sequence>MSIVVRQLEGHSWSFWSCWRPRKGYEVGGDFCYLFAGKKSVIAAVVDVLGHGEEAYKSARELLKTLQNQEENELEVLFKSLEGEASRNRGCALFLASFSPFAIRYIMVGNMKGWLLKESCKVDLLFSQPGVVGGRKMTPTIRETGLAGVEGLIVCSDGIRRGFVPTSCSATLNQGEERLALYILEKYGIPEDDASVLIGRRRK</sequence>
<evidence type="ECO:0000259" key="1">
    <source>
        <dbReference type="SMART" id="SM00331"/>
    </source>
</evidence>
<keyword evidence="3" id="KW-1185">Reference proteome</keyword>
<evidence type="ECO:0000313" key="3">
    <source>
        <dbReference type="Proteomes" id="UP000002620"/>
    </source>
</evidence>
<dbReference type="eggNOG" id="COG2208">
    <property type="taxonomic scope" value="Bacteria"/>
</dbReference>
<dbReference type="InterPro" id="IPR001932">
    <property type="entry name" value="PPM-type_phosphatase-like_dom"/>
</dbReference>
<dbReference type="SUPFAM" id="SSF81606">
    <property type="entry name" value="PP2C-like"/>
    <property type="match status" value="1"/>
</dbReference>
<dbReference type="InterPro" id="IPR039248">
    <property type="entry name" value="Ptase_RsbX"/>
</dbReference>
<dbReference type="AlphaFoldDB" id="C9R9C1"/>
<dbReference type="PANTHER" id="PTHR35801">
    <property type="entry name" value="PHOSPHOSERINE PHOSPHATASE RSBX"/>
    <property type="match status" value="1"/>
</dbReference>
<reference evidence="2 3" key="1">
    <citation type="submission" date="2009-10" db="EMBL/GenBank/DDBJ databases">
        <title>Complete sequence of chromosome of Ammonifex degensii KC4.</title>
        <authorList>
            <consortium name="US DOE Joint Genome Institute"/>
            <person name="Kerfeld C."/>
            <person name="Goodner B."/>
            <person name="Huber H."/>
            <person name="Stetter K."/>
            <person name="Lucas S."/>
            <person name="Copeland A."/>
            <person name="Lapidus A."/>
            <person name="Glavina del Rio T."/>
            <person name="Dalin E."/>
            <person name="Tice H."/>
            <person name="Bruce D."/>
            <person name="Goodwin L."/>
            <person name="Pitluck S."/>
            <person name="Saunders E."/>
            <person name="Brettin T."/>
            <person name="Detter J.C."/>
            <person name="Han C."/>
            <person name="Larimer F."/>
            <person name="Land M."/>
            <person name="Hauser L."/>
            <person name="Kyrpides N."/>
            <person name="Ovchinnikova G."/>
            <person name="Richardson P."/>
        </authorList>
    </citation>
    <scope>NUCLEOTIDE SEQUENCE [LARGE SCALE GENOMIC DNA]</scope>
    <source>
        <strain evidence="3">DSM 10501 / KC4</strain>
    </source>
</reference>
<dbReference type="STRING" id="429009.Adeg_1813"/>
<name>C9R9C1_AMMDK</name>
<dbReference type="OrthoDB" id="1805512at2"/>
<dbReference type="KEGG" id="adg:Adeg_1813"/>
<evidence type="ECO:0000313" key="2">
    <source>
        <dbReference type="EMBL" id="ACX52900.1"/>
    </source>
</evidence>
<dbReference type="SMART" id="SM00331">
    <property type="entry name" value="PP2C_SIG"/>
    <property type="match status" value="1"/>
</dbReference>
<dbReference type="RefSeq" id="WP_015739777.1">
    <property type="nucleotide sequence ID" value="NC_013385.1"/>
</dbReference>
<dbReference type="InterPro" id="IPR036457">
    <property type="entry name" value="PPM-type-like_dom_sf"/>
</dbReference>
<dbReference type="Proteomes" id="UP000002620">
    <property type="component" value="Chromosome"/>
</dbReference>
<proteinExistence type="predicted"/>
<dbReference type="Gene3D" id="3.60.40.10">
    <property type="entry name" value="PPM-type phosphatase domain"/>
    <property type="match status" value="1"/>
</dbReference>
<gene>
    <name evidence="2" type="ordered locus">Adeg_1813</name>
</gene>